<dbReference type="SUPFAM" id="SSF103473">
    <property type="entry name" value="MFS general substrate transporter"/>
    <property type="match status" value="1"/>
</dbReference>
<dbReference type="NCBIfam" id="TIGR01272">
    <property type="entry name" value="gluP"/>
    <property type="match status" value="1"/>
</dbReference>
<sequence>MDTVINTQKPALKKSAVNPIIIIGALFFIFGFVTWLNSVLIPYLKIACQLNNIESFLVASAFYIAYLLMAKPSAWLLKIFGFKNGMAVGLIIMAVGALIFIPAALTRTYAIFLIGLFVQGSGLAVLQSASNPYITIVGPPESAAKRISIMGICNKFAGVLAPIALGAVVLKNIDAFTANLAKLDATQKIAELNELASRVILPYVLIVVVLVILAVLIYFSGLPEIDTDHEDETVAAANSSKTSIMQFPHLILGVIALFLYVGAEVIAGDSIISYGVAHHIPLSTAKYFASGTLACMVIGYIAGILFIPRYISQQKALVYSAMLGVILTMTALFVPKYASISCIALLGLANSLMWPAIWPLALSGLGRFTKIGSSLLVMGIAGAAVFPPVYGFLVDQSKVSAGPEAAAQTSYWILLPIYLFILYFATIGYKKGKHVIAV</sequence>
<evidence type="ECO:0000256" key="3">
    <source>
        <dbReference type="ARBA" id="ARBA00009120"/>
    </source>
</evidence>
<feature type="transmembrane region" description="Helical" evidence="8">
    <location>
        <begin position="109"/>
        <end position="126"/>
    </location>
</feature>
<evidence type="ECO:0000256" key="8">
    <source>
        <dbReference type="SAM" id="Phobius"/>
    </source>
</evidence>
<evidence type="ECO:0000256" key="7">
    <source>
        <dbReference type="ARBA" id="ARBA00023136"/>
    </source>
</evidence>
<protein>
    <submittedName>
        <fullName evidence="10">Glucose/galactose transporter</fullName>
    </submittedName>
</protein>
<dbReference type="InterPro" id="IPR011701">
    <property type="entry name" value="MFS"/>
</dbReference>
<feature type="domain" description="Major facilitator superfamily (MFS) profile" evidence="9">
    <location>
        <begin position="19"/>
        <end position="433"/>
    </location>
</feature>
<reference evidence="10 11" key="1">
    <citation type="submission" date="2023-07" db="EMBL/GenBank/DDBJ databases">
        <title>Sorghum-associated microbial communities from plants grown in Nebraska, USA.</title>
        <authorList>
            <person name="Schachtman D."/>
        </authorList>
    </citation>
    <scope>NUCLEOTIDE SEQUENCE [LARGE SCALE GENOMIC DNA]</scope>
    <source>
        <strain evidence="10 11">3262</strain>
    </source>
</reference>
<dbReference type="InterPro" id="IPR050375">
    <property type="entry name" value="MFS_TsgA-like"/>
</dbReference>
<feature type="transmembrane region" description="Helical" evidence="8">
    <location>
        <begin position="56"/>
        <end position="77"/>
    </location>
</feature>
<dbReference type="PROSITE" id="PS50850">
    <property type="entry name" value="MFS"/>
    <property type="match status" value="1"/>
</dbReference>
<feature type="transmembrane region" description="Helical" evidence="8">
    <location>
        <begin position="84"/>
        <end position="103"/>
    </location>
</feature>
<dbReference type="InterPro" id="IPR005964">
    <property type="entry name" value="Glc/Gal_transptr_bac"/>
</dbReference>
<gene>
    <name evidence="10" type="ORF">J2W55_002477</name>
</gene>
<feature type="transmembrane region" description="Helical" evidence="8">
    <location>
        <begin position="247"/>
        <end position="267"/>
    </location>
</feature>
<feature type="transmembrane region" description="Helical" evidence="8">
    <location>
        <begin position="200"/>
        <end position="219"/>
    </location>
</feature>
<organism evidence="10 11">
    <name type="scientific">Mucilaginibacter pocheonensis</name>
    <dbReference type="NCBI Taxonomy" id="398050"/>
    <lineage>
        <taxon>Bacteria</taxon>
        <taxon>Pseudomonadati</taxon>
        <taxon>Bacteroidota</taxon>
        <taxon>Sphingobacteriia</taxon>
        <taxon>Sphingobacteriales</taxon>
        <taxon>Sphingobacteriaceae</taxon>
        <taxon>Mucilaginibacter</taxon>
    </lineage>
</organism>
<feature type="transmembrane region" description="Helical" evidence="8">
    <location>
        <begin position="340"/>
        <end position="362"/>
    </location>
</feature>
<evidence type="ECO:0000313" key="10">
    <source>
        <dbReference type="EMBL" id="MDR6942635.1"/>
    </source>
</evidence>
<comment type="function">
    <text evidence="1">Intake of glucose and galactose.</text>
</comment>
<accession>A0ABU1TBS4</accession>
<dbReference type="RefSeq" id="WP_310096033.1">
    <property type="nucleotide sequence ID" value="NZ_JAVDUU010000002.1"/>
</dbReference>
<dbReference type="Proteomes" id="UP001247620">
    <property type="component" value="Unassembled WGS sequence"/>
</dbReference>
<evidence type="ECO:0000256" key="2">
    <source>
        <dbReference type="ARBA" id="ARBA00004429"/>
    </source>
</evidence>
<feature type="transmembrane region" description="Helical" evidence="8">
    <location>
        <begin position="316"/>
        <end position="334"/>
    </location>
</feature>
<feature type="transmembrane region" description="Helical" evidence="8">
    <location>
        <begin position="374"/>
        <end position="393"/>
    </location>
</feature>
<dbReference type="EMBL" id="JAVDUU010000002">
    <property type="protein sequence ID" value="MDR6942635.1"/>
    <property type="molecule type" value="Genomic_DNA"/>
</dbReference>
<name>A0ABU1TBS4_9SPHI</name>
<feature type="transmembrane region" description="Helical" evidence="8">
    <location>
        <begin position="147"/>
        <end position="170"/>
    </location>
</feature>
<evidence type="ECO:0000256" key="6">
    <source>
        <dbReference type="ARBA" id="ARBA00022989"/>
    </source>
</evidence>
<keyword evidence="6 8" id="KW-1133">Transmembrane helix</keyword>
<dbReference type="PANTHER" id="PTHR43702:SF12">
    <property type="entry name" value="N-ACETYL GLUCOSAMINE TRANSPORTER NAGP"/>
    <property type="match status" value="1"/>
</dbReference>
<evidence type="ECO:0000259" key="9">
    <source>
        <dbReference type="PROSITE" id="PS50850"/>
    </source>
</evidence>
<feature type="transmembrane region" description="Helical" evidence="8">
    <location>
        <begin position="20"/>
        <end position="44"/>
    </location>
</feature>
<feature type="transmembrane region" description="Helical" evidence="8">
    <location>
        <begin position="405"/>
        <end position="425"/>
    </location>
</feature>
<dbReference type="InterPro" id="IPR020846">
    <property type="entry name" value="MFS_dom"/>
</dbReference>
<keyword evidence="7 8" id="KW-0472">Membrane</keyword>
<evidence type="ECO:0000256" key="1">
    <source>
        <dbReference type="ARBA" id="ARBA00003321"/>
    </source>
</evidence>
<keyword evidence="5 8" id="KW-0812">Transmembrane</keyword>
<comment type="similarity">
    <text evidence="3">Belongs to the major facilitator superfamily. FHS transporter (TC 2.A.1.7) family.</text>
</comment>
<keyword evidence="4" id="KW-1003">Cell membrane</keyword>
<dbReference type="Gene3D" id="1.20.1250.20">
    <property type="entry name" value="MFS general substrate transporter like domains"/>
    <property type="match status" value="2"/>
</dbReference>
<proteinExistence type="inferred from homology"/>
<comment type="subcellular location">
    <subcellularLocation>
        <location evidence="2">Cell inner membrane</location>
        <topology evidence="2">Multi-pass membrane protein</topology>
    </subcellularLocation>
</comment>
<dbReference type="Pfam" id="PF07690">
    <property type="entry name" value="MFS_1"/>
    <property type="match status" value="1"/>
</dbReference>
<dbReference type="PANTHER" id="PTHR43702">
    <property type="entry name" value="L-FUCOSE-PROTON SYMPORTER"/>
    <property type="match status" value="1"/>
</dbReference>
<dbReference type="CDD" id="cd17394">
    <property type="entry name" value="MFS_FucP_like"/>
    <property type="match status" value="1"/>
</dbReference>
<evidence type="ECO:0000256" key="4">
    <source>
        <dbReference type="ARBA" id="ARBA00022475"/>
    </source>
</evidence>
<keyword evidence="11" id="KW-1185">Reference proteome</keyword>
<dbReference type="InterPro" id="IPR036259">
    <property type="entry name" value="MFS_trans_sf"/>
</dbReference>
<feature type="transmembrane region" description="Helical" evidence="8">
    <location>
        <begin position="287"/>
        <end position="307"/>
    </location>
</feature>
<evidence type="ECO:0000256" key="5">
    <source>
        <dbReference type="ARBA" id="ARBA00022692"/>
    </source>
</evidence>
<evidence type="ECO:0000313" key="11">
    <source>
        <dbReference type="Proteomes" id="UP001247620"/>
    </source>
</evidence>
<comment type="caution">
    <text evidence="10">The sequence shown here is derived from an EMBL/GenBank/DDBJ whole genome shotgun (WGS) entry which is preliminary data.</text>
</comment>